<evidence type="ECO:0000313" key="2">
    <source>
        <dbReference type="Proteomes" id="UP001158087"/>
    </source>
</evidence>
<protein>
    <submittedName>
        <fullName evidence="1">Uncharacterized protein</fullName>
    </submittedName>
</protein>
<proteinExistence type="predicted"/>
<name>A0AA42KTM1_9HYPH</name>
<dbReference type="AlphaFoldDB" id="A0AA42KTM1"/>
<reference evidence="1" key="1">
    <citation type="submission" date="2022-09" db="EMBL/GenBank/DDBJ databases">
        <title>Intensive care unit water sources are persistently colonized with multi-drug resistant bacteria and are the site of extensive horizontal gene transfer of antibiotic resistance genes.</title>
        <authorList>
            <person name="Diorio-Toth L."/>
        </authorList>
    </citation>
    <scope>NUCLEOTIDE SEQUENCE</scope>
    <source>
        <strain evidence="1">GD04153</strain>
    </source>
</reference>
<sequence>MAAPMPDPAPVIQTVPGTILPELAFSSGEFWLINKLRRKKSTFNNAGWPRIFTNFATHISLS</sequence>
<dbReference type="EMBL" id="JAODYY010000005">
    <property type="protein sequence ID" value="MDH0124657.1"/>
    <property type="molecule type" value="Genomic_DNA"/>
</dbReference>
<gene>
    <name evidence="1" type="ORF">N7376_11690</name>
</gene>
<dbReference type="Proteomes" id="UP001158087">
    <property type="component" value="Unassembled WGS sequence"/>
</dbReference>
<organism evidence="1 2">
    <name type="scientific">Brucella intermedia GD04153</name>
    <dbReference type="NCBI Taxonomy" id="2975438"/>
    <lineage>
        <taxon>Bacteria</taxon>
        <taxon>Pseudomonadati</taxon>
        <taxon>Pseudomonadota</taxon>
        <taxon>Alphaproteobacteria</taxon>
        <taxon>Hyphomicrobiales</taxon>
        <taxon>Brucellaceae</taxon>
        <taxon>Brucella/Ochrobactrum group</taxon>
        <taxon>Brucella</taxon>
    </lineage>
</organism>
<comment type="caution">
    <text evidence="1">The sequence shown here is derived from an EMBL/GenBank/DDBJ whole genome shotgun (WGS) entry which is preliminary data.</text>
</comment>
<accession>A0AA42KTM1</accession>
<evidence type="ECO:0000313" key="1">
    <source>
        <dbReference type="EMBL" id="MDH0124657.1"/>
    </source>
</evidence>